<proteinExistence type="predicted"/>
<keyword evidence="7" id="KW-1185">Reference proteome</keyword>
<comment type="caution">
    <text evidence="6">The sequence shown here is derived from an EMBL/GenBank/DDBJ whole genome shotgun (WGS) entry which is preliminary data.</text>
</comment>
<dbReference type="PROSITE" id="PS00211">
    <property type="entry name" value="ABC_TRANSPORTER_1"/>
    <property type="match status" value="1"/>
</dbReference>
<dbReference type="SMART" id="SM00382">
    <property type="entry name" value="AAA"/>
    <property type="match status" value="1"/>
</dbReference>
<dbReference type="InterPro" id="IPR027417">
    <property type="entry name" value="P-loop_NTPase"/>
</dbReference>
<sequence>MEATGTESNQPAVRCTRVTKTFGQGETTVHALRGVDVDVEYGELTLLVGPSGCGKTTLISIIAGLLDPTSGDVNVLGKARSELIGTKLVRFRLDHIGFVFQQYNLLPSLTAAENVAVPLIIAGMQRAASVRKAEAILDQVGLGDKTGALPNQLSGGQQQRVAIARALVHTPRLLVCDEPTAALDAASGQRVMELLREVSLRPDRAVIVVTHDNRVFEFGDRVIAMSDGAVERVWRNTENVAGSGIVEPRSENVEIGADVAGVVAELYVMEGQQVRPGDPLFRLDTRDIEAEITISEAALDSANASLQRLQQMPRPEEVPPMEAAVAEAKALERQARDAFERRQRLQQQGASTAEDLTAAREQAEAATSQRRKAEADTALLLAGAWKADIAIARAAVTRARAELARQQVELSRHLVAAPDATDAGTDDYAWEVLQINVRPGEYVSTPPATPMVVLGDIGPRRIRVDIDEHDLPRFEPGGKAVAYPRGDGSQAFPLRFVRIEPFVIPKRSLTGDTAGRVDTRVLQVIFEFEDPMVSLGFLAIAILAGSHGVASAAGRAPASESFIKDILGITALEEENAMQQDQINALQTLTGQLDARVTQNENDIVTLFECKEALEERISRLEAVVDCPDDGAGGFEICNVDGTNFCIDTDSSDDHCGSCGSACAANEECVDGACQLLPCDPAGQCFDAMLLMDGTCQQTPKPNDTPCDDGLGCTVADICQNGTCVGFGTPCGPGETCSEDGMGGAVCE</sequence>
<dbReference type="Gene3D" id="2.40.50.100">
    <property type="match status" value="1"/>
</dbReference>
<protein>
    <submittedName>
        <fullName evidence="6">Macrolide export ATP-binding/permease protein MacB</fullName>
    </submittedName>
</protein>
<name>A0ABP0JN05_9DINO</name>
<evidence type="ECO:0000313" key="7">
    <source>
        <dbReference type="Proteomes" id="UP001642464"/>
    </source>
</evidence>
<evidence type="ECO:0000256" key="4">
    <source>
        <dbReference type="SAM" id="MobiDB-lite"/>
    </source>
</evidence>
<dbReference type="InterPro" id="IPR017871">
    <property type="entry name" value="ABC_transporter-like_CS"/>
</dbReference>
<evidence type="ECO:0000259" key="5">
    <source>
        <dbReference type="PROSITE" id="PS50893"/>
    </source>
</evidence>
<dbReference type="GO" id="GO:0005524">
    <property type="term" value="F:ATP binding"/>
    <property type="evidence" value="ECO:0007669"/>
    <property type="project" value="UniProtKB-KW"/>
</dbReference>
<feature type="region of interest" description="Disordered" evidence="4">
    <location>
        <begin position="337"/>
        <end position="372"/>
    </location>
</feature>
<dbReference type="InterPro" id="IPR017911">
    <property type="entry name" value="MacB-like_ATP-bd"/>
</dbReference>
<dbReference type="EMBL" id="CAXAMM010007804">
    <property type="protein sequence ID" value="CAK9015474.1"/>
    <property type="molecule type" value="Genomic_DNA"/>
</dbReference>
<keyword evidence="3 6" id="KW-0067">ATP-binding</keyword>
<evidence type="ECO:0000256" key="1">
    <source>
        <dbReference type="ARBA" id="ARBA00022448"/>
    </source>
</evidence>
<dbReference type="SUPFAM" id="SSF111369">
    <property type="entry name" value="HlyD-like secretion proteins"/>
    <property type="match status" value="1"/>
</dbReference>
<dbReference type="Gene3D" id="1.10.287.470">
    <property type="entry name" value="Helix hairpin bin"/>
    <property type="match status" value="1"/>
</dbReference>
<dbReference type="CDD" id="cd03255">
    <property type="entry name" value="ABC_MJ0796_LolCDE_FtsE"/>
    <property type="match status" value="1"/>
</dbReference>
<dbReference type="PROSITE" id="PS50893">
    <property type="entry name" value="ABC_TRANSPORTER_2"/>
    <property type="match status" value="1"/>
</dbReference>
<dbReference type="Pfam" id="PF00005">
    <property type="entry name" value="ABC_tran"/>
    <property type="match status" value="1"/>
</dbReference>
<dbReference type="Pfam" id="PF25881">
    <property type="entry name" value="HH_YBHG"/>
    <property type="match status" value="1"/>
</dbReference>
<dbReference type="Gene3D" id="3.40.50.300">
    <property type="entry name" value="P-loop containing nucleotide triphosphate hydrolases"/>
    <property type="match status" value="1"/>
</dbReference>
<keyword evidence="1" id="KW-0813">Transport</keyword>
<gene>
    <name evidence="6" type="ORF">SCF082_LOCUS12776</name>
</gene>
<evidence type="ECO:0000256" key="2">
    <source>
        <dbReference type="ARBA" id="ARBA00022741"/>
    </source>
</evidence>
<dbReference type="InterPro" id="IPR015854">
    <property type="entry name" value="ABC_transpr_LolD-like"/>
</dbReference>
<feature type="domain" description="ABC transporter" evidence="5">
    <location>
        <begin position="13"/>
        <end position="252"/>
    </location>
</feature>
<evidence type="ECO:0000256" key="3">
    <source>
        <dbReference type="ARBA" id="ARBA00022840"/>
    </source>
</evidence>
<organism evidence="6 7">
    <name type="scientific">Durusdinium trenchii</name>
    <dbReference type="NCBI Taxonomy" id="1381693"/>
    <lineage>
        <taxon>Eukaryota</taxon>
        <taxon>Sar</taxon>
        <taxon>Alveolata</taxon>
        <taxon>Dinophyceae</taxon>
        <taxon>Suessiales</taxon>
        <taxon>Symbiodiniaceae</taxon>
        <taxon>Durusdinium</taxon>
    </lineage>
</organism>
<dbReference type="InterPro" id="IPR059052">
    <property type="entry name" value="HH_YbhG-like"/>
</dbReference>
<reference evidence="6 7" key="1">
    <citation type="submission" date="2024-02" db="EMBL/GenBank/DDBJ databases">
        <authorList>
            <person name="Chen Y."/>
            <person name="Shah S."/>
            <person name="Dougan E. K."/>
            <person name="Thang M."/>
            <person name="Chan C."/>
        </authorList>
    </citation>
    <scope>NUCLEOTIDE SEQUENCE [LARGE SCALE GENOMIC DNA]</scope>
</reference>
<dbReference type="PANTHER" id="PTHR24220">
    <property type="entry name" value="IMPORT ATP-BINDING PROTEIN"/>
    <property type="match status" value="1"/>
</dbReference>
<dbReference type="InterPro" id="IPR003593">
    <property type="entry name" value="AAA+_ATPase"/>
</dbReference>
<dbReference type="InterPro" id="IPR003439">
    <property type="entry name" value="ABC_transporter-like_ATP-bd"/>
</dbReference>
<accession>A0ABP0JN05</accession>
<dbReference type="Proteomes" id="UP001642464">
    <property type="component" value="Unassembled WGS sequence"/>
</dbReference>
<keyword evidence="2" id="KW-0547">Nucleotide-binding</keyword>
<dbReference type="SUPFAM" id="SSF52540">
    <property type="entry name" value="P-loop containing nucleoside triphosphate hydrolases"/>
    <property type="match status" value="1"/>
</dbReference>
<evidence type="ECO:0000313" key="6">
    <source>
        <dbReference type="EMBL" id="CAK9015474.1"/>
    </source>
</evidence>